<dbReference type="RefSeq" id="XP_018253470.1">
    <property type="nucleotide sequence ID" value="XM_018394054.1"/>
</dbReference>
<name>A0A0J9VTJ1_FUSO4</name>
<dbReference type="VEuPathDB" id="FungiDB:FOXG_12557"/>
<dbReference type="KEGG" id="fox:FOXG_12608"/>
<dbReference type="KEGG" id="fox:FOXG_17068"/>
<dbReference type="EMBL" id="DS231716">
    <property type="protein sequence ID" value="KNB15425.1"/>
    <property type="molecule type" value="Genomic_DNA"/>
</dbReference>
<evidence type="ECO:0000313" key="5">
    <source>
        <dbReference type="Proteomes" id="UP000009097"/>
    </source>
</evidence>
<dbReference type="KEGG" id="fox:FOXG_13983"/>
<dbReference type="RefSeq" id="XP_018252010.1">
    <property type="nucleotide sequence ID" value="XM_018392366.1"/>
</dbReference>
<dbReference type="EMBL" id="DS231713">
    <property type="protein sequence ID" value="KNB13965.1"/>
    <property type="molecule type" value="Genomic_DNA"/>
</dbReference>
<dbReference type="RefSeq" id="XP_018252124.1">
    <property type="nucleotide sequence ID" value="XM_018392427.1"/>
</dbReference>
<dbReference type="AlphaFoldDB" id="A0A0J9VTJ1"/>
<evidence type="ECO:0000313" key="2">
    <source>
        <dbReference type="EMBL" id="KNB14079.1"/>
    </source>
</evidence>
<accession>A0A0J9VTJ1</accession>
<proteinExistence type="predicted"/>
<dbReference type="EMBL" id="DS231736">
    <property type="protein sequence ID" value="KNB19889.1"/>
    <property type="molecule type" value="Genomic_DNA"/>
</dbReference>
<dbReference type="OrthoDB" id="5107110at2759"/>
<protein>
    <submittedName>
        <fullName evidence="1">Uncharacterized protein</fullName>
    </submittedName>
</protein>
<dbReference type="GeneID" id="28955200"/>
<dbReference type="VEuPathDB" id="FungiDB:FOXG_13983"/>
<evidence type="ECO:0000313" key="3">
    <source>
        <dbReference type="EMBL" id="KNB15425.1"/>
    </source>
</evidence>
<evidence type="ECO:0000313" key="1">
    <source>
        <dbReference type="EMBL" id="KNB13965.1"/>
    </source>
</evidence>
<reference evidence="1" key="1">
    <citation type="submission" date="2007-04" db="EMBL/GenBank/DDBJ databases">
        <authorList>
            <consortium name="The Broad Institute Genome Sequencing Platform"/>
            <person name="Birren B."/>
            <person name="Lander E."/>
            <person name="Galagan J."/>
            <person name="Nusbaum C."/>
            <person name="Devon K."/>
            <person name="Ma L.-J."/>
            <person name="Jaffe D."/>
            <person name="Butler J."/>
            <person name="Alvarez P."/>
            <person name="Gnerre S."/>
            <person name="Grabherr M."/>
            <person name="Kleber M."/>
            <person name="Mauceli E."/>
            <person name="Brockman W."/>
            <person name="MacCallum I.A."/>
            <person name="Young S."/>
            <person name="LaButti K."/>
            <person name="DeCaprio D."/>
            <person name="Crawford M."/>
            <person name="Koehrsen M."/>
            <person name="Engels R."/>
            <person name="Montgomery P."/>
            <person name="Pearson M."/>
            <person name="Howarth C."/>
            <person name="Larson L."/>
            <person name="White J."/>
            <person name="O'Leary S."/>
            <person name="Kodira C."/>
            <person name="Zeng Q."/>
            <person name="Yandava C."/>
            <person name="Alvarado L."/>
            <person name="Kistler C."/>
            <person name="Shim W.-B."/>
            <person name="Kang S."/>
            <person name="Woloshuk C."/>
        </authorList>
    </citation>
    <scope>NUCLEOTIDE SEQUENCE</scope>
    <source>
        <strain evidence="1">4287</strain>
    </source>
</reference>
<dbReference type="Proteomes" id="UP000009097">
    <property type="component" value="Unassembled WGS sequence"/>
</dbReference>
<dbReference type="VEuPathDB" id="FungiDB:FOXG_17068"/>
<dbReference type="VEuPathDB" id="FungiDB:FOXG_12608"/>
<dbReference type="EMBL" id="DS231713">
    <property type="protein sequence ID" value="KNB14079.1"/>
    <property type="molecule type" value="Genomic_DNA"/>
</dbReference>
<sequence length="296" mass="35288">MTETPLQVVQHPHAPRSLFPSFELLLYLTGCNISGKLVVPFDLMLYFLRRSIPSGLSVVHTAFTFMPKYSTSELYSMPGYQFSDRTCLYQQQRCTRSRGLPRRRRHTQAFAPRRDMVFKLRRIRPTILNFRIFLGKKGDDIRRSLRAGEKCIWKSKRLPTKEFEEHWQPDRVFQNLFTGYDSLILQLLRSGITAFCQIFEAIGIYFDDQWDVFDNLSLDIDNLPEDERVKIQTPDVKRWQTEWKRMTTNYALLDGDQNYDYDIILARRTKRRWAWNRVSSREDPQNTLARSFYSHF</sequence>
<organism evidence="1 5">
    <name type="scientific">Fusarium oxysporum f. sp. lycopersici (strain 4287 / CBS 123668 / FGSC 9935 / NRRL 34936)</name>
    <name type="common">Fusarium vascular wilt of tomato</name>
    <dbReference type="NCBI Taxonomy" id="426428"/>
    <lineage>
        <taxon>Eukaryota</taxon>
        <taxon>Fungi</taxon>
        <taxon>Dikarya</taxon>
        <taxon>Ascomycota</taxon>
        <taxon>Pezizomycotina</taxon>
        <taxon>Sordariomycetes</taxon>
        <taxon>Hypocreomycetidae</taxon>
        <taxon>Hypocreales</taxon>
        <taxon>Nectriaceae</taxon>
        <taxon>Fusarium</taxon>
        <taxon>Fusarium oxysporum species complex</taxon>
    </lineage>
</organism>
<dbReference type="GeneID" id="28953876"/>
<dbReference type="GeneID" id="28957877"/>
<dbReference type="GeneID" id="28953918"/>
<reference evidence="1" key="2">
    <citation type="journal article" date="2010" name="Nature">
        <title>Comparative genomics reveals mobile pathogenicity chromosomes in Fusarium.</title>
        <authorList>
            <person name="Ma L.J."/>
            <person name="van der Does H.C."/>
            <person name="Borkovich K.A."/>
            <person name="Coleman J.J."/>
            <person name="Daboussi M.J."/>
            <person name="Di Pietro A."/>
            <person name="Dufresne M."/>
            <person name="Freitag M."/>
            <person name="Grabherr M."/>
            <person name="Henrissat B."/>
            <person name="Houterman P.M."/>
            <person name="Kang S."/>
            <person name="Shim W.B."/>
            <person name="Woloshuk C."/>
            <person name="Xie X."/>
            <person name="Xu J.R."/>
            <person name="Antoniw J."/>
            <person name="Baker S.E."/>
            <person name="Bluhm B.H."/>
            <person name="Breakspear A."/>
            <person name="Brown D.W."/>
            <person name="Butchko R.A."/>
            <person name="Chapman S."/>
            <person name="Coulson R."/>
            <person name="Coutinho P.M."/>
            <person name="Danchin E.G."/>
            <person name="Diener A."/>
            <person name="Gale L.R."/>
            <person name="Gardiner D.M."/>
            <person name="Goff S."/>
            <person name="Hammond-Kosack K.E."/>
            <person name="Hilburn K."/>
            <person name="Hua-Van A."/>
            <person name="Jonkers W."/>
            <person name="Kazan K."/>
            <person name="Kodira C.D."/>
            <person name="Koehrsen M."/>
            <person name="Kumar L."/>
            <person name="Lee Y.H."/>
            <person name="Li L."/>
            <person name="Manners J.M."/>
            <person name="Miranda-Saavedra D."/>
            <person name="Mukherjee M."/>
            <person name="Park G."/>
            <person name="Park J."/>
            <person name="Park S.Y."/>
            <person name="Proctor R.H."/>
            <person name="Regev A."/>
            <person name="Ruiz-Roldan M.C."/>
            <person name="Sain D."/>
            <person name="Sakthikumar S."/>
            <person name="Sykes S."/>
            <person name="Schwartz D.C."/>
            <person name="Turgeon B.G."/>
            <person name="Wapinski I."/>
            <person name="Yoder O."/>
            <person name="Young S."/>
            <person name="Zeng Q."/>
            <person name="Zhou S."/>
            <person name="Galagan J."/>
            <person name="Cuomo C.A."/>
            <person name="Kistler H.C."/>
            <person name="Rep M."/>
        </authorList>
    </citation>
    <scope>NUCLEOTIDE SEQUENCE [LARGE SCALE GENOMIC DNA]</scope>
    <source>
        <strain evidence="1">4287</strain>
    </source>
</reference>
<dbReference type="KEGG" id="fox:FOXG_12557"/>
<evidence type="ECO:0000313" key="4">
    <source>
        <dbReference type="EMBL" id="KNB19889.1"/>
    </source>
</evidence>
<dbReference type="RefSeq" id="XP_018257934.1">
    <property type="nucleotide sequence ID" value="XM_018397092.1"/>
</dbReference>
<gene>
    <name evidence="1" type="ORF">FOXG_12557</name>
    <name evidence="2" type="ORF">FOXG_12608</name>
    <name evidence="3" type="ORF">FOXG_13983</name>
    <name evidence="4" type="ORF">FOXG_17068</name>
</gene>